<comment type="function">
    <text evidence="2">Antitoxin component of a type II toxin-antitoxin (TA) system.</text>
</comment>
<evidence type="ECO:0000313" key="4">
    <source>
        <dbReference type="Proteomes" id="UP000005737"/>
    </source>
</evidence>
<dbReference type="EMBL" id="JH597773">
    <property type="protein sequence ID" value="EHQ06446.1"/>
    <property type="molecule type" value="Genomic_DNA"/>
</dbReference>
<dbReference type="HOGENOM" id="CLU_2541609_0_0_12"/>
<dbReference type="InterPro" id="IPR036165">
    <property type="entry name" value="YefM-like_sf"/>
</dbReference>
<reference evidence="3 4" key="1">
    <citation type="submission" date="2011-10" db="EMBL/GenBank/DDBJ databases">
        <title>The Improved High-Quality Draft genome of Leptonema illini DSM 21528.</title>
        <authorList>
            <consortium name="US DOE Joint Genome Institute (JGI-PGF)"/>
            <person name="Lucas S."/>
            <person name="Copeland A."/>
            <person name="Lapidus A."/>
            <person name="Glavina del Rio T."/>
            <person name="Dalin E."/>
            <person name="Tice H."/>
            <person name="Bruce D."/>
            <person name="Goodwin L."/>
            <person name="Pitluck S."/>
            <person name="Peters L."/>
            <person name="Mikhailova N."/>
            <person name="Held B."/>
            <person name="Kyrpides N."/>
            <person name="Mavromatis K."/>
            <person name="Ivanova N."/>
            <person name="Markowitz V."/>
            <person name="Cheng J.-F."/>
            <person name="Hugenholtz P."/>
            <person name="Woyke T."/>
            <person name="Wu D."/>
            <person name="Gronow S."/>
            <person name="Wellnitz S."/>
            <person name="Brambilla E.-M."/>
            <person name="Klenk H.-P."/>
            <person name="Eisen J.A."/>
        </authorList>
    </citation>
    <scope>NUCLEOTIDE SEQUENCE [LARGE SCALE GENOMIC DNA]</scope>
    <source>
        <strain evidence="3 4">DSM 21528</strain>
    </source>
</reference>
<name>H2CCX6_9LEPT</name>
<organism evidence="3 4">
    <name type="scientific">Leptonema illini DSM 21528</name>
    <dbReference type="NCBI Taxonomy" id="929563"/>
    <lineage>
        <taxon>Bacteria</taxon>
        <taxon>Pseudomonadati</taxon>
        <taxon>Spirochaetota</taxon>
        <taxon>Spirochaetia</taxon>
        <taxon>Leptospirales</taxon>
        <taxon>Leptospiraceae</taxon>
        <taxon>Leptonema</taxon>
    </lineage>
</organism>
<proteinExistence type="inferred from homology"/>
<dbReference type="InterPro" id="IPR006442">
    <property type="entry name" value="Antitoxin_Phd/YefM"/>
</dbReference>
<gene>
    <name evidence="3" type="ORF">Lepil_1763</name>
</gene>
<dbReference type="Pfam" id="PF02604">
    <property type="entry name" value="PhdYeFM_antitox"/>
    <property type="match status" value="1"/>
</dbReference>
<accession>H2CCX6</accession>
<dbReference type="NCBIfam" id="TIGR01552">
    <property type="entry name" value="phd_fam"/>
    <property type="match status" value="1"/>
</dbReference>
<protein>
    <recommendedName>
        <fullName evidence="2">Antitoxin</fullName>
    </recommendedName>
</protein>
<evidence type="ECO:0000256" key="2">
    <source>
        <dbReference type="RuleBase" id="RU362080"/>
    </source>
</evidence>
<dbReference type="Proteomes" id="UP000005737">
    <property type="component" value="Unassembled WGS sequence"/>
</dbReference>
<evidence type="ECO:0000256" key="1">
    <source>
        <dbReference type="ARBA" id="ARBA00009981"/>
    </source>
</evidence>
<dbReference type="RefSeq" id="WP_002771978.1">
    <property type="nucleotide sequence ID" value="NZ_JH597773.1"/>
</dbReference>
<keyword evidence="4" id="KW-1185">Reference proteome</keyword>
<sequence length="84" mass="9443">METISISKLKAHLSDALKKVGKGTEYVVMDRSHPVARLIPFSGNLRITIQEPQNPGKIVQRRFAGNLDLDPVDILLQDRSGEYR</sequence>
<comment type="similarity">
    <text evidence="1 2">Belongs to the phD/YefM antitoxin family.</text>
</comment>
<dbReference type="SUPFAM" id="SSF143120">
    <property type="entry name" value="YefM-like"/>
    <property type="match status" value="1"/>
</dbReference>
<evidence type="ECO:0000313" key="3">
    <source>
        <dbReference type="EMBL" id="EHQ06446.1"/>
    </source>
</evidence>
<dbReference type="AlphaFoldDB" id="H2CCX6"/>
<dbReference type="Gene3D" id="3.40.1620.10">
    <property type="entry name" value="YefM-like domain"/>
    <property type="match status" value="1"/>
</dbReference>